<feature type="domain" description="LysM" evidence="6">
    <location>
        <begin position="339"/>
        <end position="384"/>
    </location>
</feature>
<evidence type="ECO:0000256" key="3">
    <source>
        <dbReference type="ARBA" id="ARBA00023026"/>
    </source>
</evidence>
<dbReference type="InterPro" id="IPR052210">
    <property type="entry name" value="LysM1-like"/>
</dbReference>
<feature type="region of interest" description="Disordered" evidence="4">
    <location>
        <begin position="106"/>
        <end position="161"/>
    </location>
</feature>
<evidence type="ECO:0000256" key="5">
    <source>
        <dbReference type="SAM" id="SignalP"/>
    </source>
</evidence>
<dbReference type="GO" id="GO:0008061">
    <property type="term" value="F:chitin binding"/>
    <property type="evidence" value="ECO:0007669"/>
    <property type="project" value="UniProtKB-KW"/>
</dbReference>
<feature type="domain" description="LysM" evidence="6">
    <location>
        <begin position="172"/>
        <end position="217"/>
    </location>
</feature>
<dbReference type="Proteomes" id="UP000292402">
    <property type="component" value="Unassembled WGS sequence"/>
</dbReference>
<dbReference type="SUPFAM" id="SSF54106">
    <property type="entry name" value="LysM domain"/>
    <property type="match status" value="2"/>
</dbReference>
<feature type="compositionally biased region" description="Low complexity" evidence="4">
    <location>
        <begin position="124"/>
        <end position="133"/>
    </location>
</feature>
<dbReference type="PROSITE" id="PS51782">
    <property type="entry name" value="LYSM"/>
    <property type="match status" value="4"/>
</dbReference>
<feature type="domain" description="LysM" evidence="6">
    <location>
        <begin position="421"/>
        <end position="467"/>
    </location>
</feature>
<evidence type="ECO:0000256" key="2">
    <source>
        <dbReference type="ARBA" id="ARBA00022729"/>
    </source>
</evidence>
<dbReference type="PANTHER" id="PTHR34997">
    <property type="entry name" value="AM15"/>
    <property type="match status" value="1"/>
</dbReference>
<dbReference type="EMBL" id="PDXA01000076">
    <property type="protein sequence ID" value="RYN30762.1"/>
    <property type="molecule type" value="Genomic_DNA"/>
</dbReference>
<reference evidence="8" key="1">
    <citation type="journal article" date="2019" name="bioRxiv">
        <title>Genomics, evolutionary history and diagnostics of the Alternaria alternata species group including apple and Asian pear pathotypes.</title>
        <authorList>
            <person name="Armitage A.D."/>
            <person name="Cockerton H.M."/>
            <person name="Sreenivasaprasad S."/>
            <person name="Woodhall J.W."/>
            <person name="Lane C.R."/>
            <person name="Harrison R.J."/>
            <person name="Clarkson J.P."/>
        </authorList>
    </citation>
    <scope>NUCLEOTIDE SEQUENCE [LARGE SCALE GENOMIC DNA]</scope>
    <source>
        <strain evidence="8">FERA 1082</strain>
    </source>
</reference>
<keyword evidence="1" id="KW-0147">Chitin-binding</keyword>
<feature type="compositionally biased region" description="Low complexity" evidence="4">
    <location>
        <begin position="309"/>
        <end position="320"/>
    </location>
</feature>
<evidence type="ECO:0000256" key="1">
    <source>
        <dbReference type="ARBA" id="ARBA00022669"/>
    </source>
</evidence>
<keyword evidence="3" id="KW-0843">Virulence</keyword>
<dbReference type="Gene3D" id="3.10.350.10">
    <property type="entry name" value="LysM domain"/>
    <property type="match status" value="4"/>
</dbReference>
<comment type="caution">
    <text evidence="7">The sequence shown here is derived from an EMBL/GenBank/DDBJ whole genome shotgun (WGS) entry which is preliminary data.</text>
</comment>
<dbReference type="AlphaFoldDB" id="A0A4Q4M0L6"/>
<gene>
    <name evidence="7" type="ORF">AA0114_g12260</name>
</gene>
<proteinExistence type="predicted"/>
<feature type="signal peptide" evidence="5">
    <location>
        <begin position="1"/>
        <end position="25"/>
    </location>
</feature>
<feature type="compositionally biased region" description="Polar residues" evidence="4">
    <location>
        <begin position="137"/>
        <end position="157"/>
    </location>
</feature>
<dbReference type="Pfam" id="PF01476">
    <property type="entry name" value="LysM"/>
    <property type="match status" value="2"/>
</dbReference>
<dbReference type="CDD" id="cd00118">
    <property type="entry name" value="LysM"/>
    <property type="match status" value="2"/>
</dbReference>
<evidence type="ECO:0000313" key="8">
    <source>
        <dbReference type="Proteomes" id="UP000292402"/>
    </source>
</evidence>
<feature type="compositionally biased region" description="Polar residues" evidence="4">
    <location>
        <begin position="106"/>
        <end position="123"/>
    </location>
</feature>
<name>A0A4Q4M0L6_9PLEO</name>
<organism evidence="7 8">
    <name type="scientific">Alternaria tenuissima</name>
    <dbReference type="NCBI Taxonomy" id="119927"/>
    <lineage>
        <taxon>Eukaryota</taxon>
        <taxon>Fungi</taxon>
        <taxon>Dikarya</taxon>
        <taxon>Ascomycota</taxon>
        <taxon>Pezizomycotina</taxon>
        <taxon>Dothideomycetes</taxon>
        <taxon>Pleosporomycetidae</taxon>
        <taxon>Pleosporales</taxon>
        <taxon>Pleosporineae</taxon>
        <taxon>Pleosporaceae</taxon>
        <taxon>Alternaria</taxon>
        <taxon>Alternaria sect. Alternaria</taxon>
        <taxon>Alternaria alternata complex</taxon>
    </lineage>
</organism>
<dbReference type="InterPro" id="IPR036779">
    <property type="entry name" value="LysM_dom_sf"/>
</dbReference>
<accession>A0A4Q4M0L6</accession>
<sequence>MFAFTLGSTVTTLSVLGLCTGGSAATSRIQSRSGKTPSLAFDPATTSYCSWWIDYDGSMTCQEVLDDNWIELDAFRRWNPSVSADCIGLVSGNSFCVEAVKEPAPTTTQKTSGIPSSSNSEADTPTSKPTSSPFPVQPTTSSVIASSATPTSSNGVATPSPIRPGMVRNCKTFHFVESGDNCGTMAEKYAIGTANIIAWNGLNNACTNLWQDTYACVGIIGGSPSPSPTTSVPSGNGVSTPTPVQPRIVKNCNKFFFVESGDTCDVINQKTGARIVDIVAWNGLNSGCTDIWGDTYACIGVIGGSTSSTFSSSPSPTQSGNGVSTPTPVQPGIVKNCNKFFFIEGGYTCDVIKEKTGARVADIISWNGLNSGCTNIWGSTYACVGVIGQSPTTTTPSPTQTSSGPATPSPIQSGMTKGCTLWHFIGGSTTCQQVLSYQKITMAQFYKWNPAVKADCSGLWKDTYACVRGP</sequence>
<feature type="domain" description="LysM" evidence="6">
    <location>
        <begin position="254"/>
        <end position="299"/>
    </location>
</feature>
<evidence type="ECO:0000313" key="7">
    <source>
        <dbReference type="EMBL" id="RYN30762.1"/>
    </source>
</evidence>
<protein>
    <submittedName>
        <fullName evidence="7">LysM domain-containing protein</fullName>
    </submittedName>
</protein>
<evidence type="ECO:0000256" key="4">
    <source>
        <dbReference type="SAM" id="MobiDB-lite"/>
    </source>
</evidence>
<dbReference type="PANTHER" id="PTHR34997:SF2">
    <property type="entry name" value="LYSM DOMAIN-CONTAINING PROTEIN-RELATED"/>
    <property type="match status" value="1"/>
</dbReference>
<feature type="region of interest" description="Disordered" evidence="4">
    <location>
        <begin position="309"/>
        <end position="328"/>
    </location>
</feature>
<dbReference type="InterPro" id="IPR018392">
    <property type="entry name" value="LysM"/>
</dbReference>
<evidence type="ECO:0000259" key="6">
    <source>
        <dbReference type="PROSITE" id="PS51782"/>
    </source>
</evidence>
<keyword evidence="2 5" id="KW-0732">Signal</keyword>
<feature type="chain" id="PRO_5020693367" evidence="5">
    <location>
        <begin position="26"/>
        <end position="470"/>
    </location>
</feature>